<evidence type="ECO:0000313" key="8">
    <source>
        <dbReference type="EMBL" id="KAH7117931.1"/>
    </source>
</evidence>
<dbReference type="Pfam" id="PF15624">
    <property type="entry name" value="Mif2_N"/>
    <property type="match status" value="1"/>
</dbReference>
<evidence type="ECO:0000259" key="6">
    <source>
        <dbReference type="Pfam" id="PF11699"/>
    </source>
</evidence>
<dbReference type="OrthoDB" id="1939643at2759"/>
<reference evidence="8" key="1">
    <citation type="journal article" date="2021" name="Nat. Commun.">
        <title>Genetic determinants of endophytism in the Arabidopsis root mycobiome.</title>
        <authorList>
            <person name="Mesny F."/>
            <person name="Miyauchi S."/>
            <person name="Thiergart T."/>
            <person name="Pickel B."/>
            <person name="Atanasova L."/>
            <person name="Karlsson M."/>
            <person name="Huettel B."/>
            <person name="Barry K.W."/>
            <person name="Haridas S."/>
            <person name="Chen C."/>
            <person name="Bauer D."/>
            <person name="Andreopoulos W."/>
            <person name="Pangilinan J."/>
            <person name="LaButti K."/>
            <person name="Riley R."/>
            <person name="Lipzen A."/>
            <person name="Clum A."/>
            <person name="Drula E."/>
            <person name="Henrissat B."/>
            <person name="Kohler A."/>
            <person name="Grigoriev I.V."/>
            <person name="Martin F.M."/>
            <person name="Hacquard S."/>
        </authorList>
    </citation>
    <scope>NUCLEOTIDE SEQUENCE</scope>
    <source>
        <strain evidence="8">MPI-CAGE-CH-0243</strain>
    </source>
</reference>
<dbReference type="PANTHER" id="PTHR16684:SF11">
    <property type="entry name" value="CENTROMERE PROTEIN C"/>
    <property type="match status" value="1"/>
</dbReference>
<feature type="compositionally biased region" description="Basic and acidic residues" evidence="5">
    <location>
        <begin position="20"/>
        <end position="37"/>
    </location>
</feature>
<proteinExistence type="inferred from homology"/>
<dbReference type="InterPro" id="IPR025974">
    <property type="entry name" value="Mif2/CENP-C_cupin"/>
</dbReference>
<feature type="compositionally biased region" description="Polar residues" evidence="5">
    <location>
        <begin position="107"/>
        <end position="117"/>
    </location>
</feature>
<dbReference type="GO" id="GO:0005634">
    <property type="term" value="C:nucleus"/>
    <property type="evidence" value="ECO:0007669"/>
    <property type="project" value="UniProtKB-SubCell"/>
</dbReference>
<keyword evidence="3" id="KW-0238">DNA-binding</keyword>
<keyword evidence="4" id="KW-0539">Nucleus</keyword>
<dbReference type="GO" id="GO:0019237">
    <property type="term" value="F:centromeric DNA binding"/>
    <property type="evidence" value="ECO:0007669"/>
    <property type="project" value="InterPro"/>
</dbReference>
<dbReference type="InterPro" id="IPR028386">
    <property type="entry name" value="CENP-C/Mif2/cnp3"/>
</dbReference>
<comment type="subcellular location">
    <subcellularLocation>
        <location evidence="1">Nucleus</location>
    </subcellularLocation>
</comment>
<feature type="domain" description="Mif2/CENP-C cupin" evidence="6">
    <location>
        <begin position="562"/>
        <end position="648"/>
    </location>
</feature>
<evidence type="ECO:0000256" key="4">
    <source>
        <dbReference type="ARBA" id="ARBA00023242"/>
    </source>
</evidence>
<gene>
    <name evidence="8" type="ORF">B0J11DRAFT_95730</name>
</gene>
<feature type="compositionally biased region" description="Polar residues" evidence="5">
    <location>
        <begin position="125"/>
        <end position="137"/>
    </location>
</feature>
<dbReference type="Gene3D" id="2.60.120.10">
    <property type="entry name" value="Jelly Rolls"/>
    <property type="match status" value="1"/>
</dbReference>
<feature type="compositionally biased region" description="Basic and acidic residues" evidence="5">
    <location>
        <begin position="256"/>
        <end position="269"/>
    </location>
</feature>
<feature type="region of interest" description="Disordered" evidence="5">
    <location>
        <begin position="245"/>
        <end position="415"/>
    </location>
</feature>
<evidence type="ECO:0000256" key="3">
    <source>
        <dbReference type="ARBA" id="ARBA00023125"/>
    </source>
</evidence>
<dbReference type="GO" id="GO:0000776">
    <property type="term" value="C:kinetochore"/>
    <property type="evidence" value="ECO:0007669"/>
    <property type="project" value="InterPro"/>
</dbReference>
<dbReference type="InterPro" id="IPR011051">
    <property type="entry name" value="RmlC_Cupin_sf"/>
</dbReference>
<keyword evidence="9" id="KW-1185">Reference proteome</keyword>
<dbReference type="GO" id="GO:0051382">
    <property type="term" value="P:kinetochore assembly"/>
    <property type="evidence" value="ECO:0007669"/>
    <property type="project" value="InterPro"/>
</dbReference>
<dbReference type="PANTHER" id="PTHR16684">
    <property type="entry name" value="CENTROMERE PROTEIN C"/>
    <property type="match status" value="1"/>
</dbReference>
<dbReference type="GO" id="GO:0051315">
    <property type="term" value="P:attachment of mitotic spindle microtubules to kinetochore"/>
    <property type="evidence" value="ECO:0007669"/>
    <property type="project" value="TreeGrafter"/>
</dbReference>
<dbReference type="InterPro" id="IPR014710">
    <property type="entry name" value="RmlC-like_jellyroll"/>
</dbReference>
<feature type="domain" description="Mif2 N-terminal" evidence="7">
    <location>
        <begin position="14"/>
        <end position="145"/>
    </location>
</feature>
<dbReference type="Pfam" id="PF11699">
    <property type="entry name" value="CENP-C_C"/>
    <property type="match status" value="1"/>
</dbReference>
<dbReference type="AlphaFoldDB" id="A0A9P9IEM2"/>
<dbReference type="InterPro" id="IPR028929">
    <property type="entry name" value="Mif2_N"/>
</dbReference>
<organism evidence="8 9">
    <name type="scientific">Dendryphion nanum</name>
    <dbReference type="NCBI Taxonomy" id="256645"/>
    <lineage>
        <taxon>Eukaryota</taxon>
        <taxon>Fungi</taxon>
        <taxon>Dikarya</taxon>
        <taxon>Ascomycota</taxon>
        <taxon>Pezizomycotina</taxon>
        <taxon>Dothideomycetes</taxon>
        <taxon>Pleosporomycetidae</taxon>
        <taxon>Pleosporales</taxon>
        <taxon>Torulaceae</taxon>
        <taxon>Dendryphion</taxon>
    </lineage>
</organism>
<comment type="caution">
    <text evidence="8">The sequence shown here is derived from an EMBL/GenBank/DDBJ whole genome shotgun (WGS) entry which is preliminary data.</text>
</comment>
<feature type="compositionally biased region" description="Polar residues" evidence="5">
    <location>
        <begin position="59"/>
        <end position="80"/>
    </location>
</feature>
<evidence type="ECO:0000313" key="9">
    <source>
        <dbReference type="Proteomes" id="UP000700596"/>
    </source>
</evidence>
<accession>A0A9P9IEM2</accession>
<evidence type="ECO:0000256" key="5">
    <source>
        <dbReference type="SAM" id="MobiDB-lite"/>
    </source>
</evidence>
<feature type="region of interest" description="Disordered" evidence="5">
    <location>
        <begin position="1"/>
        <end position="137"/>
    </location>
</feature>
<evidence type="ECO:0000256" key="2">
    <source>
        <dbReference type="ARBA" id="ARBA00010291"/>
    </source>
</evidence>
<name>A0A9P9IEM2_9PLEO</name>
<evidence type="ECO:0000259" key="7">
    <source>
        <dbReference type="Pfam" id="PF15624"/>
    </source>
</evidence>
<dbReference type="GO" id="GO:0051455">
    <property type="term" value="P:spindle attachment to meiosis I kinetochore"/>
    <property type="evidence" value="ECO:0007669"/>
    <property type="project" value="TreeGrafter"/>
</dbReference>
<evidence type="ECO:0000256" key="1">
    <source>
        <dbReference type="ARBA" id="ARBA00004123"/>
    </source>
</evidence>
<protein>
    <submittedName>
        <fullName evidence="8">Cupin domain-containing protein</fullName>
    </submittedName>
</protein>
<feature type="compositionally biased region" description="Basic and acidic residues" evidence="5">
    <location>
        <begin position="1"/>
        <end position="11"/>
    </location>
</feature>
<dbReference type="EMBL" id="JAGMWT010000013">
    <property type="protein sequence ID" value="KAH7117931.1"/>
    <property type="molecule type" value="Genomic_DNA"/>
</dbReference>
<sequence>MPVARKRENRENQFYNVGEQGRKTGIRLEDKGVRDEYGMEPISGIFSSPEKSPPKRNAPRSSRTMTDSESMDIQESSVPDLTTGHLLQRNRPNLPPPRSRSPMKTALGSSPRRQSSMGPRAHPVNENTISERASSQPTVNRMLDFDQEESFMQETPALSGSGARRGKARANIYDLEVSPSRGQSAVMEESMVQEEIIANEESGIGIDYAEESFVGAIGDDSMAGAEVEDISVDVEESEIISEVIVQPNKRGRKRKSDALEATKPAEPRATRIRKRLSKAEEASPAQKRKKVATASSPAPKPKARGRPPKSIRASDVSAVEDSAIMDVPLEDSATEPPAPIAPRRGRPRKDDSKTSTRPPAKGHVEEVAFTKPAAPIKGKAKVKPNAKPAKETAESPPPGRLVDSYGNPLSKDDIERMSITSAGSRFGRGRSLSVYRLMAPGESGTVGKTGRRRLPPVNFWKNEQARYDLNGNLEEIVRNETQELPKHPKKGRTKGAKRRIAPIEEEEEEELAEWEEKEGVFVGVYPQYDPVTGLASEETVLEDTLAWSEKGIDLKAVADGGFSFQKLGSAPEAFMSWGCIGLKPDGQKRTKNTRRMHMCLHVTKGAVEAVVDKNVFTVHKGGIWHVPRGTTYSMKNVSASESRIFFVQSYESIINADES</sequence>
<dbReference type="SUPFAM" id="SSF51182">
    <property type="entry name" value="RmlC-like cupins"/>
    <property type="match status" value="1"/>
</dbReference>
<comment type="similarity">
    <text evidence="2">Belongs to the CENP-C/MIF2 family.</text>
</comment>
<dbReference type="Proteomes" id="UP000700596">
    <property type="component" value="Unassembled WGS sequence"/>
</dbReference>